<gene>
    <name evidence="1" type="ORF">MRB53_028313</name>
</gene>
<evidence type="ECO:0000313" key="1">
    <source>
        <dbReference type="EMBL" id="KAJ8619784.1"/>
    </source>
</evidence>
<protein>
    <submittedName>
        <fullName evidence="1">Uncharacterized protein</fullName>
    </submittedName>
</protein>
<proteinExistence type="predicted"/>
<dbReference type="Proteomes" id="UP001234297">
    <property type="component" value="Chromosome 9"/>
</dbReference>
<accession>A0ACC2KFQ0</accession>
<dbReference type="EMBL" id="CM056817">
    <property type="protein sequence ID" value="KAJ8619784.1"/>
    <property type="molecule type" value="Genomic_DNA"/>
</dbReference>
<comment type="caution">
    <text evidence="1">The sequence shown here is derived from an EMBL/GenBank/DDBJ whole genome shotgun (WGS) entry which is preliminary data.</text>
</comment>
<organism evidence="1 2">
    <name type="scientific">Persea americana</name>
    <name type="common">Avocado</name>
    <dbReference type="NCBI Taxonomy" id="3435"/>
    <lineage>
        <taxon>Eukaryota</taxon>
        <taxon>Viridiplantae</taxon>
        <taxon>Streptophyta</taxon>
        <taxon>Embryophyta</taxon>
        <taxon>Tracheophyta</taxon>
        <taxon>Spermatophyta</taxon>
        <taxon>Magnoliopsida</taxon>
        <taxon>Magnoliidae</taxon>
        <taxon>Laurales</taxon>
        <taxon>Lauraceae</taxon>
        <taxon>Persea</taxon>
    </lineage>
</organism>
<evidence type="ECO:0000313" key="2">
    <source>
        <dbReference type="Proteomes" id="UP001234297"/>
    </source>
</evidence>
<reference evidence="1 2" key="1">
    <citation type="journal article" date="2022" name="Hortic Res">
        <title>A haplotype resolved chromosomal level avocado genome allows analysis of novel avocado genes.</title>
        <authorList>
            <person name="Nath O."/>
            <person name="Fletcher S.J."/>
            <person name="Hayward A."/>
            <person name="Shaw L.M."/>
            <person name="Masouleh A.K."/>
            <person name="Furtado A."/>
            <person name="Henry R.J."/>
            <person name="Mitter N."/>
        </authorList>
    </citation>
    <scope>NUCLEOTIDE SEQUENCE [LARGE SCALE GENOMIC DNA]</scope>
    <source>
        <strain evidence="2">cv. Hass</strain>
    </source>
</reference>
<sequence>MIPGVAAPLVDPPVHPQAPLVVPPPVGPVDPFSMSYAQYEAIIYGQQVLQSRQMAFESRFEDSATTTTDSLFEMRSLLRGLSGLSPPIEILTWARAVGGLPMTRVGRQIDAVFS</sequence>
<keyword evidence="2" id="KW-1185">Reference proteome</keyword>
<name>A0ACC2KFQ0_PERAE</name>